<accession>A0A6C0J7S3</accession>
<proteinExistence type="predicted"/>
<dbReference type="AlphaFoldDB" id="A0A6C0J7S3"/>
<evidence type="ECO:0000313" key="1">
    <source>
        <dbReference type="EMBL" id="QHU01702.1"/>
    </source>
</evidence>
<reference evidence="1" key="1">
    <citation type="journal article" date="2020" name="Nature">
        <title>Giant virus diversity and host interactions through global metagenomics.</title>
        <authorList>
            <person name="Schulz F."/>
            <person name="Roux S."/>
            <person name="Paez-Espino D."/>
            <person name="Jungbluth S."/>
            <person name="Walsh D.A."/>
            <person name="Denef V.J."/>
            <person name="McMahon K.D."/>
            <person name="Konstantinidis K.T."/>
            <person name="Eloe-Fadrosh E.A."/>
            <person name="Kyrpides N.C."/>
            <person name="Woyke T."/>
        </authorList>
    </citation>
    <scope>NUCLEOTIDE SEQUENCE</scope>
    <source>
        <strain evidence="1">GVMAG-M-3300025874-2</strain>
    </source>
</reference>
<organism evidence="1">
    <name type="scientific">viral metagenome</name>
    <dbReference type="NCBI Taxonomy" id="1070528"/>
    <lineage>
        <taxon>unclassified sequences</taxon>
        <taxon>metagenomes</taxon>
        <taxon>organismal metagenomes</taxon>
    </lineage>
</organism>
<protein>
    <submittedName>
        <fullName evidence="1">Uncharacterized protein</fullName>
    </submittedName>
</protein>
<dbReference type="EMBL" id="MN740346">
    <property type="protein sequence ID" value="QHU01702.1"/>
    <property type="molecule type" value="Genomic_DNA"/>
</dbReference>
<name>A0A6C0J7S3_9ZZZZ</name>
<sequence>MDPTISTISLYTHYNNCIKDNSVANTSNTINELSPFVKKLYYRWKNYLNDHEAIKVHLPNLHIFFEKTVYTDTSRFYQDAIIHSYSKEYQY</sequence>